<accession>A0ABM0MUX7</accession>
<keyword evidence="3" id="KW-0863">Zinc-finger</keyword>
<dbReference type="RefSeq" id="XP_006823818.1">
    <property type="nucleotide sequence ID" value="XM_006823755.1"/>
</dbReference>
<feature type="region of interest" description="Disordered" evidence="5">
    <location>
        <begin position="424"/>
        <end position="448"/>
    </location>
</feature>
<dbReference type="InterPro" id="IPR056180">
    <property type="entry name" value="ZPR1_jr_dom"/>
</dbReference>
<dbReference type="PANTHER" id="PTHR10876:SF0">
    <property type="entry name" value="ZINC FINGER PROTEIN ZPR1"/>
    <property type="match status" value="1"/>
</dbReference>
<organism evidence="7 8">
    <name type="scientific">Saccoglossus kowalevskii</name>
    <name type="common">Acorn worm</name>
    <dbReference type="NCBI Taxonomy" id="10224"/>
    <lineage>
        <taxon>Eukaryota</taxon>
        <taxon>Metazoa</taxon>
        <taxon>Hemichordata</taxon>
        <taxon>Enteropneusta</taxon>
        <taxon>Harrimaniidae</taxon>
        <taxon>Saccoglossus</taxon>
    </lineage>
</organism>
<dbReference type="InterPro" id="IPR042452">
    <property type="entry name" value="ZPR1_Znf1/2"/>
</dbReference>
<dbReference type="GeneID" id="100369693"/>
<feature type="domain" description="Zinc finger ZPR1-type" evidence="6">
    <location>
        <begin position="249"/>
        <end position="409"/>
    </location>
</feature>
<dbReference type="InterPro" id="IPR040141">
    <property type="entry name" value="ZPR1"/>
</dbReference>
<reference evidence="8" key="1">
    <citation type="submission" date="2025-08" db="UniProtKB">
        <authorList>
            <consortium name="RefSeq"/>
        </authorList>
    </citation>
    <scope>IDENTIFICATION</scope>
    <source>
        <tissue evidence="8">Testes</tissue>
    </source>
</reference>
<dbReference type="InterPro" id="IPR042451">
    <property type="entry name" value="ZPR1_A/B_dom"/>
</dbReference>
<keyword evidence="4" id="KW-0862">Zinc</keyword>
<dbReference type="Proteomes" id="UP000694865">
    <property type="component" value="Unplaced"/>
</dbReference>
<evidence type="ECO:0000256" key="1">
    <source>
        <dbReference type="ARBA" id="ARBA00008354"/>
    </source>
</evidence>
<name>A0ABM0MUX7_SACKO</name>
<dbReference type="InterPro" id="IPR004457">
    <property type="entry name" value="Znf_ZPR1"/>
</dbReference>
<comment type="similarity">
    <text evidence="1">Belongs to the ZPR1 family.</text>
</comment>
<proteinExistence type="inferred from homology"/>
<evidence type="ECO:0000256" key="2">
    <source>
        <dbReference type="ARBA" id="ARBA00022723"/>
    </source>
</evidence>
<dbReference type="SMART" id="SM00709">
    <property type="entry name" value="Zpr1"/>
    <property type="match status" value="2"/>
</dbReference>
<dbReference type="Gene3D" id="2.60.120.1040">
    <property type="entry name" value="ZPR1, A/B domain"/>
    <property type="match status" value="2"/>
</dbReference>
<sequence length="448" mass="50474">MTEQPYGNKPLFRNLDADEVGDQEVSEIESLCMNCEQQGTTKLLLTKIPLYKDVVIMSFECPHCHYSNNELQPAGKIQNKGCNYVFRITNIKDMNRMVIKSDSACVTIPELDFEIPSTSQKGTVTTVEGTLHRAIAGLEQEQPIRKALDPETAEKIEIFIDKMKKLKNVENPFTFILDDPSGNSYIENLFAPTKDVAMTITHYERSDEQNQMLGLFNETNENEEESRPMTLGGDEEDDNVKEEVMIFQTNCTECNSPTKTNMKVVPIPNFKEVVIMATVCDKCGYKTSEVKSGSGIEEKGKKISLKITDISDMSRDLLKSDTCMVSIPELEMETMMGTLGSKFTTIEGLLEDIKTQLKTDNPLVVGDSVGSENKQKMEIFLNKLDKVIGCELPATIILDDPAGNSYLQNIYAPEDDPNMTVEEYERNDEQNDELGIKDMKTENYENKE</sequence>
<protein>
    <submittedName>
        <fullName evidence="8">Zinc finger protein ZPR1-like</fullName>
    </submittedName>
</protein>
<evidence type="ECO:0000313" key="8">
    <source>
        <dbReference type="RefSeq" id="XP_006823818.1"/>
    </source>
</evidence>
<dbReference type="NCBIfam" id="TIGR00310">
    <property type="entry name" value="ZPR1_znf"/>
    <property type="match status" value="2"/>
</dbReference>
<keyword evidence="7" id="KW-1185">Reference proteome</keyword>
<dbReference type="Pfam" id="PF03367">
    <property type="entry name" value="Zn_ribbon_ZPR1"/>
    <property type="match status" value="2"/>
</dbReference>
<dbReference type="Gene3D" id="2.20.25.420">
    <property type="entry name" value="ZPR1, zinc finger domain"/>
    <property type="match status" value="2"/>
</dbReference>
<evidence type="ECO:0000256" key="4">
    <source>
        <dbReference type="ARBA" id="ARBA00022833"/>
    </source>
</evidence>
<evidence type="ECO:0000256" key="3">
    <source>
        <dbReference type="ARBA" id="ARBA00022771"/>
    </source>
</evidence>
<evidence type="ECO:0000259" key="6">
    <source>
        <dbReference type="SMART" id="SM00709"/>
    </source>
</evidence>
<evidence type="ECO:0000313" key="7">
    <source>
        <dbReference type="Proteomes" id="UP000694865"/>
    </source>
</evidence>
<feature type="domain" description="Zinc finger ZPR1-type" evidence="6">
    <location>
        <begin position="30"/>
        <end position="188"/>
    </location>
</feature>
<dbReference type="Pfam" id="PF22794">
    <property type="entry name" value="jr-ZPR1"/>
    <property type="match status" value="2"/>
</dbReference>
<evidence type="ECO:0000256" key="5">
    <source>
        <dbReference type="SAM" id="MobiDB-lite"/>
    </source>
</evidence>
<dbReference type="PANTHER" id="PTHR10876">
    <property type="entry name" value="ZINC FINGER PROTEIN ZPR1"/>
    <property type="match status" value="1"/>
</dbReference>
<keyword evidence="2" id="KW-0479">Metal-binding</keyword>
<gene>
    <name evidence="8" type="primary">LOC100369693</name>
</gene>